<keyword evidence="2" id="KW-0808">Transferase</keyword>
<dbReference type="CDD" id="cd04301">
    <property type="entry name" value="NAT_SF"/>
    <property type="match status" value="1"/>
</dbReference>
<keyword evidence="3" id="KW-1185">Reference proteome</keyword>
<comment type="caution">
    <text evidence="2">The sequence shown here is derived from an EMBL/GenBank/DDBJ whole genome shotgun (WGS) entry which is preliminary data.</text>
</comment>
<protein>
    <submittedName>
        <fullName evidence="2">GNAT family N-acetyltransferase</fullName>
        <ecNumber evidence="2">2.3.-.-</ecNumber>
    </submittedName>
</protein>
<dbReference type="EMBL" id="JBHUHO010000016">
    <property type="protein sequence ID" value="MFD2115365.1"/>
    <property type="molecule type" value="Genomic_DNA"/>
</dbReference>
<dbReference type="EC" id="2.3.-.-" evidence="2"/>
<proteinExistence type="predicted"/>
<feature type="domain" description="N-acetyltransferase" evidence="1">
    <location>
        <begin position="26"/>
        <end position="167"/>
    </location>
</feature>
<dbReference type="InterPro" id="IPR016181">
    <property type="entry name" value="Acyl_CoA_acyltransferase"/>
</dbReference>
<organism evidence="2 3">
    <name type="scientific">Paenibacillus yanchengensis</name>
    <dbReference type="NCBI Taxonomy" id="2035833"/>
    <lineage>
        <taxon>Bacteria</taxon>
        <taxon>Bacillati</taxon>
        <taxon>Bacillota</taxon>
        <taxon>Bacilli</taxon>
        <taxon>Bacillales</taxon>
        <taxon>Paenibacillaceae</taxon>
        <taxon>Paenibacillus</taxon>
    </lineage>
</organism>
<evidence type="ECO:0000313" key="3">
    <source>
        <dbReference type="Proteomes" id="UP001597362"/>
    </source>
</evidence>
<dbReference type="Gene3D" id="3.40.630.30">
    <property type="match status" value="1"/>
</dbReference>
<accession>A0ABW4YID6</accession>
<evidence type="ECO:0000259" key="1">
    <source>
        <dbReference type="PROSITE" id="PS51186"/>
    </source>
</evidence>
<dbReference type="Pfam" id="PF00583">
    <property type="entry name" value="Acetyltransf_1"/>
    <property type="match status" value="1"/>
</dbReference>
<reference evidence="3" key="1">
    <citation type="journal article" date="2019" name="Int. J. Syst. Evol. Microbiol.">
        <title>The Global Catalogue of Microorganisms (GCM) 10K type strain sequencing project: providing services to taxonomists for standard genome sequencing and annotation.</title>
        <authorList>
            <consortium name="The Broad Institute Genomics Platform"/>
            <consortium name="The Broad Institute Genome Sequencing Center for Infectious Disease"/>
            <person name="Wu L."/>
            <person name="Ma J."/>
        </authorList>
    </citation>
    <scope>NUCLEOTIDE SEQUENCE [LARGE SCALE GENOMIC DNA]</scope>
    <source>
        <strain evidence="3">GH52</strain>
    </source>
</reference>
<gene>
    <name evidence="2" type="ORF">ACFSJH_06410</name>
</gene>
<keyword evidence="2" id="KW-0012">Acyltransferase</keyword>
<sequence length="168" mass="18270">MPDMLVKLYELPPLAPVLEEMKQKGIVIRTALGPEMKAVCGWAKEHFSEYWESEVEVAFARLPVSCIIATTEPTDTERSKLLGFACYDSTLRGFFGPTGVAEETRGQGVGKALLIACMHAMRDVGYGYAIIGGAGPVDFYAKQLGAIVIDDSVPGVYRGMLPTYTLQT</sequence>
<dbReference type="RefSeq" id="WP_377770451.1">
    <property type="nucleotide sequence ID" value="NZ_JBHUHO010000016.1"/>
</dbReference>
<dbReference type="Proteomes" id="UP001597362">
    <property type="component" value="Unassembled WGS sequence"/>
</dbReference>
<dbReference type="SUPFAM" id="SSF55729">
    <property type="entry name" value="Acyl-CoA N-acyltransferases (Nat)"/>
    <property type="match status" value="1"/>
</dbReference>
<dbReference type="PROSITE" id="PS51186">
    <property type="entry name" value="GNAT"/>
    <property type="match status" value="1"/>
</dbReference>
<dbReference type="InterPro" id="IPR000182">
    <property type="entry name" value="GNAT_dom"/>
</dbReference>
<dbReference type="GO" id="GO:0016746">
    <property type="term" value="F:acyltransferase activity"/>
    <property type="evidence" value="ECO:0007669"/>
    <property type="project" value="UniProtKB-KW"/>
</dbReference>
<evidence type="ECO:0000313" key="2">
    <source>
        <dbReference type="EMBL" id="MFD2115365.1"/>
    </source>
</evidence>
<name>A0ABW4YID6_9BACL</name>